<keyword evidence="1" id="KW-0472">Membrane</keyword>
<sequence length="249" mass="30020">MVAFSLTNNIYIKNGFYVPVVYMGLWYFTNDFYLSTIISLKLHTMNYFYWFEHHYHFLPSPYNFVKQFVRLTDSGIVASFIYYFIPGFFPIAHNIQFVITFVYWIGKFLYNMEETNEIQSPEIIKWYVNLWTYLLHIAPYVLLVNEARKFTNMSGQSEMYNVKYGEHSLEMFGECHNYFTQNDLIYSYNWMHYWLIYVYIPWRLITKDPIYSVISSETPPMQIFGFIGILHIIVIIAHMIGKTLLYMHC</sequence>
<accession>A0A6C0JX36</accession>
<feature type="transmembrane region" description="Helical" evidence="1">
    <location>
        <begin position="126"/>
        <end position="144"/>
    </location>
</feature>
<organism evidence="2">
    <name type="scientific">viral metagenome</name>
    <dbReference type="NCBI Taxonomy" id="1070528"/>
    <lineage>
        <taxon>unclassified sequences</taxon>
        <taxon>metagenomes</taxon>
        <taxon>organismal metagenomes</taxon>
    </lineage>
</organism>
<feature type="transmembrane region" description="Helical" evidence="1">
    <location>
        <begin position="20"/>
        <end position="40"/>
    </location>
</feature>
<feature type="transmembrane region" description="Helical" evidence="1">
    <location>
        <begin position="184"/>
        <end position="202"/>
    </location>
</feature>
<dbReference type="AlphaFoldDB" id="A0A6C0JX36"/>
<keyword evidence="1" id="KW-1133">Transmembrane helix</keyword>
<reference evidence="2" key="1">
    <citation type="journal article" date="2020" name="Nature">
        <title>Giant virus diversity and host interactions through global metagenomics.</title>
        <authorList>
            <person name="Schulz F."/>
            <person name="Roux S."/>
            <person name="Paez-Espino D."/>
            <person name="Jungbluth S."/>
            <person name="Walsh D.A."/>
            <person name="Denef V.J."/>
            <person name="McMahon K.D."/>
            <person name="Konstantinidis K.T."/>
            <person name="Eloe-Fadrosh E.A."/>
            <person name="Kyrpides N.C."/>
            <person name="Woyke T."/>
        </authorList>
    </citation>
    <scope>NUCLEOTIDE SEQUENCE</scope>
    <source>
        <strain evidence="2">GVMAG-S-1101164-67</strain>
    </source>
</reference>
<protein>
    <submittedName>
        <fullName evidence="2">Uncharacterized protein</fullName>
    </submittedName>
</protein>
<dbReference type="EMBL" id="MN740749">
    <property type="protein sequence ID" value="QHU10069.1"/>
    <property type="molecule type" value="Genomic_DNA"/>
</dbReference>
<evidence type="ECO:0000313" key="2">
    <source>
        <dbReference type="EMBL" id="QHU10069.1"/>
    </source>
</evidence>
<evidence type="ECO:0000256" key="1">
    <source>
        <dbReference type="SAM" id="Phobius"/>
    </source>
</evidence>
<feature type="transmembrane region" description="Helical" evidence="1">
    <location>
        <begin position="222"/>
        <end position="241"/>
    </location>
</feature>
<proteinExistence type="predicted"/>
<name>A0A6C0JX36_9ZZZZ</name>
<keyword evidence="1" id="KW-0812">Transmembrane</keyword>
<feature type="transmembrane region" description="Helical" evidence="1">
    <location>
        <begin position="80"/>
        <end position="106"/>
    </location>
</feature>